<proteinExistence type="predicted"/>
<reference evidence="2 3" key="1">
    <citation type="submission" date="2020-10" db="EMBL/GenBank/DDBJ databases">
        <title>Connecting structure to function with the recovery of over 1000 high-quality activated sludge metagenome-assembled genomes encoding full-length rRNA genes using long-read sequencing.</title>
        <authorList>
            <person name="Singleton C.M."/>
            <person name="Petriglieri F."/>
            <person name="Kristensen J.M."/>
            <person name="Kirkegaard R.H."/>
            <person name="Michaelsen T.Y."/>
            <person name="Andersen M.H."/>
            <person name="Karst S.M."/>
            <person name="Dueholm M.S."/>
            <person name="Nielsen P.H."/>
            <person name="Albertsen M."/>
        </authorList>
    </citation>
    <scope>NUCLEOTIDE SEQUENCE [LARGE SCALE GENOMIC DNA]</scope>
    <source>
        <strain evidence="2">Ribe_18-Q3-R11-54_MAXAC.273</strain>
    </source>
</reference>
<protein>
    <submittedName>
        <fullName evidence="2">FkbM family methyltransferase</fullName>
    </submittedName>
</protein>
<accession>A0A9D7XNS3</accession>
<dbReference type="EMBL" id="JADKGY010000006">
    <property type="protein sequence ID" value="MBK9982495.1"/>
    <property type="molecule type" value="Genomic_DNA"/>
</dbReference>
<dbReference type="InterPro" id="IPR029063">
    <property type="entry name" value="SAM-dependent_MTases_sf"/>
</dbReference>
<name>A0A9D7XNS3_9BACT</name>
<evidence type="ECO:0000259" key="1">
    <source>
        <dbReference type="Pfam" id="PF05050"/>
    </source>
</evidence>
<dbReference type="GO" id="GO:0032259">
    <property type="term" value="P:methylation"/>
    <property type="evidence" value="ECO:0007669"/>
    <property type="project" value="UniProtKB-KW"/>
</dbReference>
<dbReference type="Pfam" id="PF05050">
    <property type="entry name" value="Methyltransf_21"/>
    <property type="match status" value="1"/>
</dbReference>
<comment type="caution">
    <text evidence="2">The sequence shown here is derived from an EMBL/GenBank/DDBJ whole genome shotgun (WGS) entry which is preliminary data.</text>
</comment>
<keyword evidence="2" id="KW-0489">Methyltransferase</keyword>
<keyword evidence="2" id="KW-0808">Transferase</keyword>
<feature type="domain" description="Methyltransferase FkbM" evidence="1">
    <location>
        <begin position="58"/>
        <end position="211"/>
    </location>
</feature>
<organism evidence="2 3">
    <name type="scientific">Candidatus Opimibacter skivensis</name>
    <dbReference type="NCBI Taxonomy" id="2982028"/>
    <lineage>
        <taxon>Bacteria</taxon>
        <taxon>Pseudomonadati</taxon>
        <taxon>Bacteroidota</taxon>
        <taxon>Saprospiria</taxon>
        <taxon>Saprospirales</taxon>
        <taxon>Saprospiraceae</taxon>
        <taxon>Candidatus Opimibacter</taxon>
    </lineage>
</organism>
<dbReference type="GO" id="GO:0008171">
    <property type="term" value="F:O-methyltransferase activity"/>
    <property type="evidence" value="ECO:0007669"/>
    <property type="project" value="TreeGrafter"/>
</dbReference>
<dbReference type="AlphaFoldDB" id="A0A9D7XNS3"/>
<dbReference type="InterPro" id="IPR006342">
    <property type="entry name" value="FkbM_mtfrase"/>
</dbReference>
<dbReference type="PANTHER" id="PTHR36973:SF4">
    <property type="entry name" value="NODULATION PROTEIN"/>
    <property type="match status" value="1"/>
</dbReference>
<dbReference type="Proteomes" id="UP000808337">
    <property type="component" value="Unassembled WGS sequence"/>
</dbReference>
<dbReference type="SUPFAM" id="SSF53335">
    <property type="entry name" value="S-adenosyl-L-methionine-dependent methyltransferases"/>
    <property type="match status" value="1"/>
</dbReference>
<evidence type="ECO:0000313" key="3">
    <source>
        <dbReference type="Proteomes" id="UP000808337"/>
    </source>
</evidence>
<dbReference type="InterPro" id="IPR053188">
    <property type="entry name" value="FkbM_Methyltransferase"/>
</dbReference>
<evidence type="ECO:0000313" key="2">
    <source>
        <dbReference type="EMBL" id="MBK9982495.1"/>
    </source>
</evidence>
<dbReference type="PANTHER" id="PTHR36973">
    <property type="entry name" value="SLL1456 PROTEIN-RELATED"/>
    <property type="match status" value="1"/>
</dbReference>
<dbReference type="Gene3D" id="3.40.50.150">
    <property type="entry name" value="Vaccinia Virus protein VP39"/>
    <property type="match status" value="1"/>
</dbReference>
<dbReference type="NCBIfam" id="TIGR01444">
    <property type="entry name" value="fkbM_fam"/>
    <property type="match status" value="1"/>
</dbReference>
<gene>
    <name evidence="2" type="ORF">IPP15_08730</name>
</gene>
<sequence>MFSLQFQEVIRKPIIGLSGLMHKTGAAKVWMRFTSATQRFIIWRSPFMKSLKATHFIDIGANTGEFALIARASFPSAKIIAFEPQPIAFDALNKVMKKDKNFLSYQVALGEKETTAVMYISPFSPSSSFLNKSEDAQPQEMQVQTLDHFENLISPTDTTIVKMDVEGYELSILKGAELFLKKTDWIYMECRSTETIGCSFDDLYDFLLQRGWEYHGAYDSAFSTDGRLMYFDALFRNTKKIKL</sequence>